<sequence>MPQKHVLSVITINKIVSTFKNQSGKTKQKVHCVIQHFQHHMMRGADINDHI</sequence>
<dbReference type="AlphaFoldDB" id="A0A0B6YM04"/>
<evidence type="ECO:0000313" key="1">
    <source>
        <dbReference type="EMBL" id="CEK57217.1"/>
    </source>
</evidence>
<organism evidence="1">
    <name type="scientific">Arion vulgaris</name>
    <dbReference type="NCBI Taxonomy" id="1028688"/>
    <lineage>
        <taxon>Eukaryota</taxon>
        <taxon>Metazoa</taxon>
        <taxon>Spiralia</taxon>
        <taxon>Lophotrochozoa</taxon>
        <taxon>Mollusca</taxon>
        <taxon>Gastropoda</taxon>
        <taxon>Heterobranchia</taxon>
        <taxon>Euthyneura</taxon>
        <taxon>Panpulmonata</taxon>
        <taxon>Eupulmonata</taxon>
        <taxon>Stylommatophora</taxon>
        <taxon>Helicina</taxon>
        <taxon>Arionoidea</taxon>
        <taxon>Arionidae</taxon>
        <taxon>Arion</taxon>
    </lineage>
</organism>
<gene>
    <name evidence="1" type="primary">ORF29579</name>
</gene>
<accession>A0A0B6YM04</accession>
<name>A0A0B6YM04_9EUPU</name>
<feature type="non-terminal residue" evidence="1">
    <location>
        <position position="51"/>
    </location>
</feature>
<reference evidence="1" key="1">
    <citation type="submission" date="2014-12" db="EMBL/GenBank/DDBJ databases">
        <title>Insight into the proteome of Arion vulgaris.</title>
        <authorList>
            <person name="Aradska J."/>
            <person name="Bulat T."/>
            <person name="Smidak R."/>
            <person name="Sarate P."/>
            <person name="Gangsoo J."/>
            <person name="Sialana F."/>
            <person name="Bilban M."/>
            <person name="Lubec G."/>
        </authorList>
    </citation>
    <scope>NUCLEOTIDE SEQUENCE</scope>
    <source>
        <tissue evidence="1">Skin</tissue>
    </source>
</reference>
<proteinExistence type="predicted"/>
<dbReference type="EMBL" id="HACG01010352">
    <property type="protein sequence ID" value="CEK57217.1"/>
    <property type="molecule type" value="Transcribed_RNA"/>
</dbReference>
<protein>
    <submittedName>
        <fullName evidence="1">Uncharacterized protein</fullName>
    </submittedName>
</protein>